<organism evidence="2 3">
    <name type="scientific">Anoxybacillus mongoliensis</name>
    <dbReference type="NCBI Taxonomy" id="452565"/>
    <lineage>
        <taxon>Bacteria</taxon>
        <taxon>Bacillati</taxon>
        <taxon>Bacillota</taxon>
        <taxon>Bacilli</taxon>
        <taxon>Bacillales</taxon>
        <taxon>Anoxybacillaceae</taxon>
        <taxon>Anoxybacillus</taxon>
    </lineage>
</organism>
<evidence type="ECO:0000313" key="2">
    <source>
        <dbReference type="EMBL" id="MBB5354773.1"/>
    </source>
</evidence>
<evidence type="ECO:0000313" key="3">
    <source>
        <dbReference type="Proteomes" id="UP000583699"/>
    </source>
</evidence>
<reference evidence="2 3" key="1">
    <citation type="submission" date="2020-08" db="EMBL/GenBank/DDBJ databases">
        <title>Genomic Encyclopedia of Type Strains, Phase IV (KMG-IV): sequencing the most valuable type-strain genomes for metagenomic binning, comparative biology and taxonomic classification.</title>
        <authorList>
            <person name="Goeker M."/>
        </authorList>
    </citation>
    <scope>NUCLEOTIDE SEQUENCE [LARGE SCALE GENOMIC DNA]</scope>
    <source>
        <strain evidence="2 3">DSM 19169</strain>
    </source>
</reference>
<comment type="caution">
    <text evidence="2">The sequence shown here is derived from an EMBL/GenBank/DDBJ whole genome shotgun (WGS) entry which is preliminary data.</text>
</comment>
<dbReference type="Gene3D" id="3.40.50.1010">
    <property type="entry name" value="5'-nuclease"/>
    <property type="match status" value="1"/>
</dbReference>
<dbReference type="Pfam" id="PF01936">
    <property type="entry name" value="NYN"/>
    <property type="match status" value="1"/>
</dbReference>
<sequence length="462" mass="54819">MLIEMDGKLLIFPSFKKMIRNSITATCYYAMNVHRRTYMLCGKKSNFFALPNYEYLPIDQLFEYYENDRLFYSSEAMDRLISELDEDYSLKRISLQIKNLEKICHHVKNRKEIERYISDAKSYIDRMKQIGMKSYIPVMIYSCSGNFSIDYSHVIQMGNNDHWVIQLIQFFTAITDEKISVDVENISLDDFLFDKSGKIIFFVSYDLLTCNRGGSYTLLEQNLRAFSKLITSFFNYYYSHCPNSVISIYHHQKPFFKLYNRLKDGISFNDFEEIVRFYFNQENSVQRKKIGVFLDVANIYKGIHHLKINYHALFTKIYGISAQERIKGQYASLFLPVYEEEKKTEFVQLQLMMLKDDLERAGFMVLEVKNGKEKAKEIVDGKEYDIDDQKLIQKMLEKFHQLDSILLLSGDDHFYDVLLKYRHAQKDVQIISVHPDDTSKRIAEDFSAEHRYITDYWDCIEL</sequence>
<accession>A0A7W8JDM1</accession>
<dbReference type="AlphaFoldDB" id="A0A7W8JDM1"/>
<proteinExistence type="predicted"/>
<gene>
    <name evidence="2" type="ORF">HNR43_000732</name>
</gene>
<dbReference type="EMBL" id="JACHEQ010000003">
    <property type="protein sequence ID" value="MBB5354773.1"/>
    <property type="molecule type" value="Genomic_DNA"/>
</dbReference>
<dbReference type="InterPro" id="IPR021139">
    <property type="entry name" value="NYN"/>
</dbReference>
<evidence type="ECO:0000259" key="1">
    <source>
        <dbReference type="Pfam" id="PF01936"/>
    </source>
</evidence>
<dbReference type="Proteomes" id="UP000583699">
    <property type="component" value="Unassembled WGS sequence"/>
</dbReference>
<dbReference type="RefSeq" id="WP_183241388.1">
    <property type="nucleotide sequence ID" value="NZ_JACHEQ010000003.1"/>
</dbReference>
<feature type="domain" description="NYN" evidence="1">
    <location>
        <begin position="289"/>
        <end position="441"/>
    </location>
</feature>
<protein>
    <submittedName>
        <fullName evidence="2">Uncharacterized LabA/DUF88 family protein</fullName>
    </submittedName>
</protein>
<keyword evidence="3" id="KW-1185">Reference proteome</keyword>
<name>A0A7W8JDM1_9BACL</name>
<dbReference type="GO" id="GO:0004540">
    <property type="term" value="F:RNA nuclease activity"/>
    <property type="evidence" value="ECO:0007669"/>
    <property type="project" value="InterPro"/>
</dbReference>